<evidence type="ECO:0000313" key="1">
    <source>
        <dbReference type="EMBL" id="ONL93172.1"/>
    </source>
</evidence>
<reference evidence="1" key="1">
    <citation type="submission" date="2015-12" db="EMBL/GenBank/DDBJ databases">
        <title>Update maize B73 reference genome by single molecule sequencing technologies.</title>
        <authorList>
            <consortium name="Maize Genome Sequencing Project"/>
            <person name="Ware D."/>
        </authorList>
    </citation>
    <scope>NUCLEOTIDE SEQUENCE [LARGE SCALE GENOMIC DNA]</scope>
    <source>
        <tissue evidence="1">Seedling</tissue>
    </source>
</reference>
<protein>
    <submittedName>
        <fullName evidence="1">Det1 complexing ubiquitin ligase</fullName>
    </submittedName>
</protein>
<keyword evidence="1" id="KW-0436">Ligase</keyword>
<dbReference type="AlphaFoldDB" id="A0A1D6JM66"/>
<proteinExistence type="predicted"/>
<dbReference type="GO" id="GO:0016874">
    <property type="term" value="F:ligase activity"/>
    <property type="evidence" value="ECO:0007669"/>
    <property type="project" value="UniProtKB-KW"/>
</dbReference>
<dbReference type="EMBL" id="CM007647">
    <property type="protein sequence ID" value="ONL93172.1"/>
    <property type="molecule type" value="Genomic_DNA"/>
</dbReference>
<gene>
    <name evidence="1" type="ORF">ZEAMMB73_Zm00001d027447</name>
</gene>
<name>A0A1D6JM66_MAIZE</name>
<organism evidence="1">
    <name type="scientific">Zea mays</name>
    <name type="common">Maize</name>
    <dbReference type="NCBI Taxonomy" id="4577"/>
    <lineage>
        <taxon>Eukaryota</taxon>
        <taxon>Viridiplantae</taxon>
        <taxon>Streptophyta</taxon>
        <taxon>Embryophyta</taxon>
        <taxon>Tracheophyta</taxon>
        <taxon>Spermatophyta</taxon>
        <taxon>Magnoliopsida</taxon>
        <taxon>Liliopsida</taxon>
        <taxon>Poales</taxon>
        <taxon>Poaceae</taxon>
        <taxon>PACMAD clade</taxon>
        <taxon>Panicoideae</taxon>
        <taxon>Andropogonodae</taxon>
        <taxon>Andropogoneae</taxon>
        <taxon>Tripsacinae</taxon>
        <taxon>Zea</taxon>
    </lineage>
</organism>
<accession>A0A1D6JM66</accession>
<sequence>MSHQPLMLRPTGQIRHPIKGVLFVSNWTIQNI</sequence>